<keyword evidence="2" id="KW-1185">Reference proteome</keyword>
<dbReference type="EMBL" id="KN817602">
    <property type="protein sequence ID" value="KJA17514.1"/>
    <property type="molecule type" value="Genomic_DNA"/>
</dbReference>
<dbReference type="AlphaFoldDB" id="A0A0D2NEN0"/>
<evidence type="ECO:0000313" key="1">
    <source>
        <dbReference type="EMBL" id="KJA17514.1"/>
    </source>
</evidence>
<protein>
    <submittedName>
        <fullName evidence="1">Uncharacterized protein</fullName>
    </submittedName>
</protein>
<organism evidence="1 2">
    <name type="scientific">Hypholoma sublateritium (strain FD-334 SS-4)</name>
    <dbReference type="NCBI Taxonomy" id="945553"/>
    <lineage>
        <taxon>Eukaryota</taxon>
        <taxon>Fungi</taxon>
        <taxon>Dikarya</taxon>
        <taxon>Basidiomycota</taxon>
        <taxon>Agaricomycotina</taxon>
        <taxon>Agaricomycetes</taxon>
        <taxon>Agaricomycetidae</taxon>
        <taxon>Agaricales</taxon>
        <taxon>Agaricineae</taxon>
        <taxon>Strophariaceae</taxon>
        <taxon>Hypholoma</taxon>
    </lineage>
</organism>
<name>A0A0D2NEN0_HYPSF</name>
<reference evidence="2" key="1">
    <citation type="submission" date="2014-04" db="EMBL/GenBank/DDBJ databases">
        <title>Evolutionary Origins and Diversification of the Mycorrhizal Mutualists.</title>
        <authorList>
            <consortium name="DOE Joint Genome Institute"/>
            <consortium name="Mycorrhizal Genomics Consortium"/>
            <person name="Kohler A."/>
            <person name="Kuo A."/>
            <person name="Nagy L.G."/>
            <person name="Floudas D."/>
            <person name="Copeland A."/>
            <person name="Barry K.W."/>
            <person name="Cichocki N."/>
            <person name="Veneault-Fourrey C."/>
            <person name="LaButti K."/>
            <person name="Lindquist E.A."/>
            <person name="Lipzen A."/>
            <person name="Lundell T."/>
            <person name="Morin E."/>
            <person name="Murat C."/>
            <person name="Riley R."/>
            <person name="Ohm R."/>
            <person name="Sun H."/>
            <person name="Tunlid A."/>
            <person name="Henrissat B."/>
            <person name="Grigoriev I.V."/>
            <person name="Hibbett D.S."/>
            <person name="Martin F."/>
        </authorList>
    </citation>
    <scope>NUCLEOTIDE SEQUENCE [LARGE SCALE GENOMIC DNA]</scope>
    <source>
        <strain evidence="2">FD-334 SS-4</strain>
    </source>
</reference>
<accession>A0A0D2NEN0</accession>
<gene>
    <name evidence="1" type="ORF">HYPSUDRAFT_206111</name>
</gene>
<evidence type="ECO:0000313" key="2">
    <source>
        <dbReference type="Proteomes" id="UP000054270"/>
    </source>
</evidence>
<sequence length="108" mass="11148">MQPGATRQGDVLADPTHAAHVVSPLALDAVPAPRELRSCVAWLSASPVNATYIALGAPAGCYCPSLPLLTTAASHAALDPLPSPRLACRACYYGPQLRATVSVVYTPP</sequence>
<dbReference type="Proteomes" id="UP000054270">
    <property type="component" value="Unassembled WGS sequence"/>
</dbReference>
<proteinExistence type="predicted"/>